<keyword evidence="1" id="KW-0521">NADP</keyword>
<evidence type="ECO:0000313" key="3">
    <source>
        <dbReference type="EMBL" id="TDO36825.1"/>
    </source>
</evidence>
<accession>A0A4R6JQD3</accession>
<dbReference type="Proteomes" id="UP000294901">
    <property type="component" value="Unassembled WGS sequence"/>
</dbReference>
<dbReference type="InterPro" id="IPR051603">
    <property type="entry name" value="Zinc-ADH_QOR/CCCR"/>
</dbReference>
<evidence type="ECO:0000313" key="4">
    <source>
        <dbReference type="Proteomes" id="UP000294901"/>
    </source>
</evidence>
<feature type="domain" description="Alcohol dehydrogenase-like N-terminal" evidence="2">
    <location>
        <begin position="26"/>
        <end position="74"/>
    </location>
</feature>
<dbReference type="InterPro" id="IPR013154">
    <property type="entry name" value="ADH-like_N"/>
</dbReference>
<dbReference type="PANTHER" id="PTHR44154:SF1">
    <property type="entry name" value="QUINONE OXIDOREDUCTASE"/>
    <property type="match status" value="1"/>
</dbReference>
<gene>
    <name evidence="3" type="ORF">C8E87_0408</name>
</gene>
<dbReference type="SUPFAM" id="SSF50129">
    <property type="entry name" value="GroES-like"/>
    <property type="match status" value="1"/>
</dbReference>
<proteinExistence type="predicted"/>
<evidence type="ECO:0000259" key="2">
    <source>
        <dbReference type="Pfam" id="PF08240"/>
    </source>
</evidence>
<keyword evidence="4" id="KW-1185">Reference proteome</keyword>
<dbReference type="AlphaFoldDB" id="A0A4R6JQD3"/>
<comment type="caution">
    <text evidence="3">The sequence shown here is derived from an EMBL/GenBank/DDBJ whole genome shotgun (WGS) entry which is preliminary data.</text>
</comment>
<evidence type="ECO:0000256" key="1">
    <source>
        <dbReference type="ARBA" id="ARBA00022857"/>
    </source>
</evidence>
<sequence length="138" mass="13924">MKAVQVTEFGDAKVLALTELSDPELGPGQVAIDVTHAAVGLIDVHLRQGLYEGVPGLPQPPYVPGLEVAGIVVAGFNAGGYLPAHPEAVPAAAAAAALTAAASGMADTEIELLPLALAATAHERLENHSAQGRVVLVP</sequence>
<dbReference type="InterPro" id="IPR011032">
    <property type="entry name" value="GroES-like_sf"/>
</dbReference>
<name>A0A4R6JQD3_9ACTN</name>
<protein>
    <recommendedName>
        <fullName evidence="2">Alcohol dehydrogenase-like N-terminal domain-containing protein</fullName>
    </recommendedName>
</protein>
<dbReference type="EMBL" id="SNWR01000001">
    <property type="protein sequence ID" value="TDO36825.1"/>
    <property type="molecule type" value="Genomic_DNA"/>
</dbReference>
<dbReference type="OrthoDB" id="3339625at2"/>
<reference evidence="3 4" key="1">
    <citation type="submission" date="2019-03" db="EMBL/GenBank/DDBJ databases">
        <title>Sequencing the genomes of 1000 actinobacteria strains.</title>
        <authorList>
            <person name="Klenk H.-P."/>
        </authorList>
    </citation>
    <scope>NUCLEOTIDE SEQUENCE [LARGE SCALE GENOMIC DNA]</scope>
    <source>
        <strain evidence="3 4">DSM 43805</strain>
    </source>
</reference>
<dbReference type="Pfam" id="PF08240">
    <property type="entry name" value="ADH_N"/>
    <property type="match status" value="1"/>
</dbReference>
<dbReference type="RefSeq" id="WP_133871530.1">
    <property type="nucleotide sequence ID" value="NZ_BOMD01000071.1"/>
</dbReference>
<organism evidence="3 4">
    <name type="scientific">Paractinoplanes brasiliensis</name>
    <dbReference type="NCBI Taxonomy" id="52695"/>
    <lineage>
        <taxon>Bacteria</taxon>
        <taxon>Bacillati</taxon>
        <taxon>Actinomycetota</taxon>
        <taxon>Actinomycetes</taxon>
        <taxon>Micromonosporales</taxon>
        <taxon>Micromonosporaceae</taxon>
        <taxon>Paractinoplanes</taxon>
    </lineage>
</organism>
<dbReference type="PANTHER" id="PTHR44154">
    <property type="entry name" value="QUINONE OXIDOREDUCTASE"/>
    <property type="match status" value="1"/>
</dbReference>
<dbReference type="Gene3D" id="3.90.180.10">
    <property type="entry name" value="Medium-chain alcohol dehydrogenases, catalytic domain"/>
    <property type="match status" value="1"/>
</dbReference>